<evidence type="ECO:0008006" key="5">
    <source>
        <dbReference type="Google" id="ProtNLM"/>
    </source>
</evidence>
<feature type="compositionally biased region" description="Polar residues" evidence="1">
    <location>
        <begin position="47"/>
        <end position="59"/>
    </location>
</feature>
<organism evidence="3 4">
    <name type="scientific">Pseudomonas jessenii</name>
    <dbReference type="NCBI Taxonomy" id="77298"/>
    <lineage>
        <taxon>Bacteria</taxon>
        <taxon>Pseudomonadati</taxon>
        <taxon>Pseudomonadota</taxon>
        <taxon>Gammaproteobacteria</taxon>
        <taxon>Pseudomonadales</taxon>
        <taxon>Pseudomonadaceae</taxon>
        <taxon>Pseudomonas</taxon>
    </lineage>
</organism>
<evidence type="ECO:0000313" key="3">
    <source>
        <dbReference type="EMBL" id="RDL15099.1"/>
    </source>
</evidence>
<proteinExistence type="predicted"/>
<keyword evidence="2" id="KW-0732">Signal</keyword>
<feature type="signal peptide" evidence="2">
    <location>
        <begin position="1"/>
        <end position="29"/>
    </location>
</feature>
<protein>
    <recommendedName>
        <fullName evidence="5">Copper resistance protein CopB</fullName>
    </recommendedName>
</protein>
<feature type="chain" id="PRO_5016812530" description="Copper resistance protein CopB" evidence="2">
    <location>
        <begin position="30"/>
        <end position="82"/>
    </location>
</feature>
<sequence>MSTHLNRKSLIGCLFAFGLMGGFSCVALAVEERGDPSPATSADAPNKTATTSNEATPNHATIPHTKMRHESMDHDHENKKAD</sequence>
<feature type="region of interest" description="Disordered" evidence="1">
    <location>
        <begin position="33"/>
        <end position="82"/>
    </location>
</feature>
<dbReference type="PROSITE" id="PS51257">
    <property type="entry name" value="PROKAR_LIPOPROTEIN"/>
    <property type="match status" value="1"/>
</dbReference>
<evidence type="ECO:0000256" key="1">
    <source>
        <dbReference type="SAM" id="MobiDB-lite"/>
    </source>
</evidence>
<dbReference type="Proteomes" id="UP000255365">
    <property type="component" value="Unassembled WGS sequence"/>
</dbReference>
<evidence type="ECO:0000256" key="2">
    <source>
        <dbReference type="SAM" id="SignalP"/>
    </source>
</evidence>
<gene>
    <name evidence="3" type="ORF">DEU51_117151</name>
</gene>
<dbReference type="EMBL" id="QRAV01000017">
    <property type="protein sequence ID" value="RDL15099.1"/>
    <property type="molecule type" value="Genomic_DNA"/>
</dbReference>
<reference evidence="3 4" key="1">
    <citation type="submission" date="2018-07" db="EMBL/GenBank/DDBJ databases">
        <title>Genome sequencing of rice bacterial endophytes.</title>
        <authorList>
            <person name="Venturi V."/>
        </authorList>
    </citation>
    <scope>NUCLEOTIDE SEQUENCE [LARGE SCALE GENOMIC DNA]</scope>
    <source>
        <strain evidence="3 4">E2333</strain>
    </source>
</reference>
<comment type="caution">
    <text evidence="3">The sequence shown here is derived from an EMBL/GenBank/DDBJ whole genome shotgun (WGS) entry which is preliminary data.</text>
</comment>
<accession>A0A370S5T1</accession>
<name>A0A370S5T1_PSEJE</name>
<feature type="compositionally biased region" description="Basic and acidic residues" evidence="1">
    <location>
        <begin position="68"/>
        <end position="82"/>
    </location>
</feature>
<dbReference type="RefSeq" id="WP_131670796.1">
    <property type="nucleotide sequence ID" value="NZ_QRAV01000017.1"/>
</dbReference>
<evidence type="ECO:0000313" key="4">
    <source>
        <dbReference type="Proteomes" id="UP000255365"/>
    </source>
</evidence>
<dbReference type="AlphaFoldDB" id="A0A370S5T1"/>